<evidence type="ECO:0008006" key="4">
    <source>
        <dbReference type="Google" id="ProtNLM"/>
    </source>
</evidence>
<feature type="compositionally biased region" description="Low complexity" evidence="1">
    <location>
        <begin position="493"/>
        <end position="504"/>
    </location>
</feature>
<proteinExistence type="predicted"/>
<feature type="compositionally biased region" description="Polar residues" evidence="1">
    <location>
        <begin position="373"/>
        <end position="382"/>
    </location>
</feature>
<comment type="caution">
    <text evidence="2">The sequence shown here is derived from an EMBL/GenBank/DDBJ whole genome shotgun (WGS) entry which is preliminary data.</text>
</comment>
<feature type="region of interest" description="Disordered" evidence="1">
    <location>
        <begin position="1893"/>
        <end position="1916"/>
    </location>
</feature>
<name>A0AA40SPJ6_9MICO</name>
<dbReference type="RefSeq" id="WP_183499644.1">
    <property type="nucleotide sequence ID" value="NZ_BAABCO010000002.1"/>
</dbReference>
<feature type="region of interest" description="Disordered" evidence="1">
    <location>
        <begin position="356"/>
        <end position="382"/>
    </location>
</feature>
<feature type="compositionally biased region" description="Basic and acidic residues" evidence="1">
    <location>
        <begin position="636"/>
        <end position="646"/>
    </location>
</feature>
<accession>A0AA40SPJ6</accession>
<gene>
    <name evidence="2" type="ORF">BKA10_001854</name>
</gene>
<keyword evidence="3" id="KW-1185">Reference proteome</keyword>
<organism evidence="2 3">
    <name type="scientific">Microbacterium invictum</name>
    <dbReference type="NCBI Taxonomy" id="515415"/>
    <lineage>
        <taxon>Bacteria</taxon>
        <taxon>Bacillati</taxon>
        <taxon>Actinomycetota</taxon>
        <taxon>Actinomycetes</taxon>
        <taxon>Micrococcales</taxon>
        <taxon>Microbacteriaceae</taxon>
        <taxon>Microbacterium</taxon>
    </lineage>
</organism>
<feature type="region of interest" description="Disordered" evidence="1">
    <location>
        <begin position="453"/>
        <end position="505"/>
    </location>
</feature>
<dbReference type="Proteomes" id="UP000549113">
    <property type="component" value="Unassembled WGS sequence"/>
</dbReference>
<dbReference type="EMBL" id="JACIFH010000001">
    <property type="protein sequence ID" value="MBB4140060.1"/>
    <property type="molecule type" value="Genomic_DNA"/>
</dbReference>
<sequence length="2281" mass="240637">MSLWDSLSGEGGGADRLRPLLEQLTDAVTTSTETDEFGTWDVVSVTQSLTDLPGLDLTTGGLGGAGSILELRDPNVTVAVGTLPAPASAWRVIITAPLAAIKVPGLVGAKLDAQGQLIPDPAFPDVVFVVPQLRLRVMQLAGQSVAVTLLSATTTAGGGTDDIYEFVRMEPPYALIGPGSVVGFAYRSAVLDLSGSAGPSGVPAEARVQPDAWQGLFLPEVRLFVAPDGLEGIAVSAGVRNLWIGVGAHAGVTGTFEAEVVNRGASPRIHVRFRGAGGRYIADPGPGTALLPEHSEIVVDTEGGIAPVEVSIRVGSDLVEDDRRPIVTPATGTLTVTVTVDDAGPSPATVRTITVQRDTTPDAGGAGGSAGSTTQVRPTQRGTHVIVKEGETDTTVTVRLEPRRSVAWTGPGGTHTGETLTVPVAAGAPVQVTATIPAGVAQTAGCWFHFDRPTAGQLPPAPSPAPVPPLTPAEQTREDARLAWADSNDDMRTTPASTRTTSASGGERFETAMANRIAQIGAGQTITVDGYASHEAPGSTAQDAHNLDLSRRRLEAAVRALRSAGFTDVQAGTAHGSGFANSTSVIAGLMDGISPRPAPGASFWWLAVAHWQPLPATEEVCRADIVRTPEPPAPRTDPRPPEARRPDCFRKIGVRVEIVRDTLVRAEIYGEFDIETAVESSLARRGEGPLRTGGRNPSDGICLFLVRLRLSEDRAAWDVTGEFRAAEQDRDGLALMTEADADPNVLNILGALAVMAPLTASAVELSPAAGAIVALGSVALGASDVLHTHALMLRGGELVVSRGVLGPDGITAASDKGVQISILLDLEIAFSFDLELVRVDPAKPIVARYKAIGVRSQWETDAAPGGVEYVPLPVFDPSRGYSLDVPAGALTATPPLDEILRILGFRVSRDNPTYLEVEVGLGIDLGIVSVDAVRVRVRLDGPPLDLQLTKLRASIEIPGTLHGSGSLEFTEFGFKGAFDLTVTPVNIRVAAVLAVERDPARGVTGVLIGGRVEFPVPILLGSSGLGIYGFMGGIGVNYMRDESPYAASLTKALDWVKDQYTRPGQVMDPSGWTLEPGAFAFAAGIAVGTVDGGFTVHLDGIVVIEVPGPRLLLIMKADVLSLPPVFGSDQSATFLAVLDIDFGRGSILIALVAEYEIKSILHVRVPVTASFESENPENWFVDLGRFPTAERVSVSVLDVISGSGYLMVHGNGITLQTDPVLSVPSGFAVATGFHLQAVLMGSKQVGLYLEVAAGFDAILGLDPFYLAGIIYVRGELRLWIIGISASARLVVEVGTRRLPDGTTTQQPYVYGEVCGSVDFFFFSVKGCVSLTIGEPPTPTPTPRELVEGVSIIARTPAKIEGSGAGEVIDGKLGDAARDGTAEPVPVVPIDAIPIISFHTGPHMDGGAVGTEVQIAGATPVNLPGGGPNRWTRVGDRWWRYRVTAISLTVSGGGAPVGPGATPHTWLTPLATTGPHAGPTLALLDWLPTATPTAVPYGENLVETVRHQWGTACADGAPPARILWTFGDCPAGPSDDGWHLTGVAWPDPPGTTRGQPADTRVRVIELWRIRPDIDLMQGTTPARVIRDIVACFRPQRDAVPATDPFQVWDQIAPATFSADAAASGIPLDAATDYLAAGGSLHDLAATAQRTGWEPGHTRDPGTRGDLGCHGVVLRSPLRDDDDPAPWGPEADQQRVKIAWDAAGFRPHELGDAVAFVRDDDEFTGFQVLLLVDERGLNGDVVIRCEAADGTALDERPVEGGDALWAPNRLPDEWVDADGPWAGEVWDAGVIAGRLRRLGKALLPAFVPLKRVPDGTTRIVIGRRRHEDDEQGATEPFYVVAATGTFASETFRHEWDETDIDRDRAALSNALSKGADDVALLRPGRDYTLAVEWEATSKESETQPAAADDGDGWNAAPAPQTYRFRTQGTAPIDLDPWITSTTPSMDEDGVFTREKVRIVFATQRVTGLYDAYGRELRVTVRAASGHHPEPPGGGTVAGGFTLPVTADGVFATLESAHGVVKPWLQAALEVVGEGGLGCVNVDEDATNVYTLTLEYDFEPLTDYLVDIRSVVKTTGADPILVHRVGFTTSRFRDVGDLAALTSSAVIEHRAVASIAALAALPDAPSGAAVDEAMQQAGLGVEPVPAWPRTRVLWSTDAEPRPLAVVVECSEPMWRERTVPAWIEAPPDAPDPSHGYWAGRPGEWLVLRADQTLPAAGDLPRASVPRIIRGPGGTRAIALLGPNARGCEARFALVHRDVMPSGVTETATTAIRADLQRAPWESED</sequence>
<evidence type="ECO:0000313" key="2">
    <source>
        <dbReference type="EMBL" id="MBB4140060.1"/>
    </source>
</evidence>
<feature type="region of interest" description="Disordered" evidence="1">
    <location>
        <begin position="627"/>
        <end position="646"/>
    </location>
</feature>
<evidence type="ECO:0000313" key="3">
    <source>
        <dbReference type="Proteomes" id="UP000549113"/>
    </source>
</evidence>
<evidence type="ECO:0000256" key="1">
    <source>
        <dbReference type="SAM" id="MobiDB-lite"/>
    </source>
</evidence>
<reference evidence="2 3" key="1">
    <citation type="submission" date="2020-08" db="EMBL/GenBank/DDBJ databases">
        <title>Sequencing the genomes of 1000 actinobacteria strains.</title>
        <authorList>
            <person name="Klenk H.-P."/>
        </authorList>
    </citation>
    <scope>NUCLEOTIDE SEQUENCE [LARGE SCALE GENOMIC DNA]</scope>
    <source>
        <strain evidence="2 3">DSM 19600</strain>
    </source>
</reference>
<protein>
    <recommendedName>
        <fullName evidence="4">OmpA-like domain-containing protein</fullName>
    </recommendedName>
</protein>
<feature type="compositionally biased region" description="Low complexity" evidence="1">
    <location>
        <begin position="1902"/>
        <end position="1916"/>
    </location>
</feature>
<feature type="compositionally biased region" description="Pro residues" evidence="1">
    <location>
        <begin position="459"/>
        <end position="471"/>
    </location>
</feature>